<dbReference type="Pfam" id="PF03713">
    <property type="entry name" value="DUF305"/>
    <property type="match status" value="1"/>
</dbReference>
<evidence type="ECO:0000256" key="2">
    <source>
        <dbReference type="SAM" id="SignalP"/>
    </source>
</evidence>
<feature type="region of interest" description="Disordered" evidence="1">
    <location>
        <begin position="31"/>
        <end position="70"/>
    </location>
</feature>
<evidence type="ECO:0000313" key="5">
    <source>
        <dbReference type="Proteomes" id="UP000677016"/>
    </source>
</evidence>
<dbReference type="InterPro" id="IPR012347">
    <property type="entry name" value="Ferritin-like"/>
</dbReference>
<dbReference type="Proteomes" id="UP000677016">
    <property type="component" value="Unassembled WGS sequence"/>
</dbReference>
<dbReference type="PANTHER" id="PTHR36933">
    <property type="entry name" value="SLL0788 PROTEIN"/>
    <property type="match status" value="1"/>
</dbReference>
<accession>A0A941D6S5</accession>
<proteinExistence type="predicted"/>
<gene>
    <name evidence="4" type="ORF">KC207_05110</name>
</gene>
<dbReference type="PROSITE" id="PS51257">
    <property type="entry name" value="PROKAR_LIPOPROTEIN"/>
    <property type="match status" value="1"/>
</dbReference>
<evidence type="ECO:0000313" key="4">
    <source>
        <dbReference type="EMBL" id="MBR7742666.1"/>
    </source>
</evidence>
<dbReference type="EMBL" id="JAGSNF010000004">
    <property type="protein sequence ID" value="MBR7742666.1"/>
    <property type="molecule type" value="Genomic_DNA"/>
</dbReference>
<dbReference type="PANTHER" id="PTHR36933:SF1">
    <property type="entry name" value="SLL0788 PROTEIN"/>
    <property type="match status" value="1"/>
</dbReference>
<sequence>MRPSRPSLAPARAAVVGVLLAALAAGCSGDPVATPEPNPGSVPVLQPGRPGEPNATLSGPGATSVPVPTASSEDARFLQEMIAHHAQAIVMVESVGDRFGDDRVASLASRIRDEQGPEIEAMATWLRGHGEDVPPEATNPRLSDHSSHAGMPGMASRAELTRLSGLSGAEADTFFLAMMIRHHEGALTMVDEHAEAAADERVQEISADIAVVQTKQIAQMQEMLSGGS</sequence>
<keyword evidence="2" id="KW-0732">Signal</keyword>
<name>A0A941D6S5_9MICO</name>
<keyword evidence="5" id="KW-1185">Reference proteome</keyword>
<feature type="signal peptide" evidence="2">
    <location>
        <begin position="1"/>
        <end position="24"/>
    </location>
</feature>
<dbReference type="Gene3D" id="1.20.1260.10">
    <property type="match status" value="1"/>
</dbReference>
<protein>
    <submittedName>
        <fullName evidence="4">DUF305 domain-containing protein</fullName>
    </submittedName>
</protein>
<dbReference type="RefSeq" id="WP_211601818.1">
    <property type="nucleotide sequence ID" value="NZ_JAGSNF010000004.1"/>
</dbReference>
<dbReference type="InterPro" id="IPR005183">
    <property type="entry name" value="DUF305_CopM-like"/>
</dbReference>
<evidence type="ECO:0000256" key="1">
    <source>
        <dbReference type="SAM" id="MobiDB-lite"/>
    </source>
</evidence>
<comment type="caution">
    <text evidence="4">The sequence shown here is derived from an EMBL/GenBank/DDBJ whole genome shotgun (WGS) entry which is preliminary data.</text>
</comment>
<dbReference type="AlphaFoldDB" id="A0A941D6S5"/>
<reference evidence="4" key="1">
    <citation type="submission" date="2021-04" db="EMBL/GenBank/DDBJ databases">
        <title>Phycicoccus avicenniae sp. nov., a novel endophytic actinomycetes isolated from branch of Avicennia mariana.</title>
        <authorList>
            <person name="Tuo L."/>
        </authorList>
    </citation>
    <scope>NUCLEOTIDE SEQUENCE</scope>
    <source>
        <strain evidence="4">BSK3Z-2</strain>
    </source>
</reference>
<organism evidence="4 5">
    <name type="scientific">Phycicoccus avicenniae</name>
    <dbReference type="NCBI Taxonomy" id="2828860"/>
    <lineage>
        <taxon>Bacteria</taxon>
        <taxon>Bacillati</taxon>
        <taxon>Actinomycetota</taxon>
        <taxon>Actinomycetes</taxon>
        <taxon>Micrococcales</taxon>
        <taxon>Intrasporangiaceae</taxon>
        <taxon>Phycicoccus</taxon>
    </lineage>
</organism>
<feature type="domain" description="DUF305" evidence="3">
    <location>
        <begin position="74"/>
        <end position="224"/>
    </location>
</feature>
<evidence type="ECO:0000259" key="3">
    <source>
        <dbReference type="Pfam" id="PF03713"/>
    </source>
</evidence>
<feature type="chain" id="PRO_5039115516" evidence="2">
    <location>
        <begin position="25"/>
        <end position="228"/>
    </location>
</feature>